<feature type="domain" description="C2H2-type" evidence="2">
    <location>
        <begin position="541"/>
        <end position="563"/>
    </location>
</feature>
<feature type="compositionally biased region" description="Low complexity" evidence="1">
    <location>
        <begin position="939"/>
        <end position="949"/>
    </location>
</feature>
<accession>A0AA85J6U4</accession>
<feature type="compositionally biased region" description="Polar residues" evidence="1">
    <location>
        <begin position="54"/>
        <end position="76"/>
    </location>
</feature>
<feature type="region of interest" description="Disordered" evidence="1">
    <location>
        <begin position="186"/>
        <end position="206"/>
    </location>
</feature>
<evidence type="ECO:0000256" key="1">
    <source>
        <dbReference type="SAM" id="MobiDB-lite"/>
    </source>
</evidence>
<organism evidence="3 4">
    <name type="scientific">Trichobilharzia regenti</name>
    <name type="common">Nasal bird schistosome</name>
    <dbReference type="NCBI Taxonomy" id="157069"/>
    <lineage>
        <taxon>Eukaryota</taxon>
        <taxon>Metazoa</taxon>
        <taxon>Spiralia</taxon>
        <taxon>Lophotrochozoa</taxon>
        <taxon>Platyhelminthes</taxon>
        <taxon>Trematoda</taxon>
        <taxon>Digenea</taxon>
        <taxon>Strigeidida</taxon>
        <taxon>Schistosomatoidea</taxon>
        <taxon>Schistosomatidae</taxon>
        <taxon>Trichobilharzia</taxon>
    </lineage>
</organism>
<dbReference type="AlphaFoldDB" id="A0AA85J6U4"/>
<dbReference type="GO" id="GO:0008270">
    <property type="term" value="F:zinc ion binding"/>
    <property type="evidence" value="ECO:0007669"/>
    <property type="project" value="InterPro"/>
</dbReference>
<evidence type="ECO:0000259" key="2">
    <source>
        <dbReference type="PROSITE" id="PS00028"/>
    </source>
</evidence>
<keyword evidence="3" id="KW-1185">Reference proteome</keyword>
<dbReference type="InterPro" id="IPR036236">
    <property type="entry name" value="Znf_C2H2_sf"/>
</dbReference>
<name>A0AA85J6U4_TRIRE</name>
<feature type="compositionally biased region" description="Polar residues" evidence="1">
    <location>
        <begin position="21"/>
        <end position="41"/>
    </location>
</feature>
<dbReference type="Proteomes" id="UP000050795">
    <property type="component" value="Unassembled WGS sequence"/>
</dbReference>
<feature type="domain" description="C2H2-type" evidence="2">
    <location>
        <begin position="730"/>
        <end position="752"/>
    </location>
</feature>
<feature type="compositionally biased region" description="Low complexity" evidence="1">
    <location>
        <begin position="892"/>
        <end position="925"/>
    </location>
</feature>
<dbReference type="SUPFAM" id="SSF57667">
    <property type="entry name" value="beta-beta-alpha zinc fingers"/>
    <property type="match status" value="1"/>
</dbReference>
<reference evidence="3" key="1">
    <citation type="submission" date="2022-06" db="EMBL/GenBank/DDBJ databases">
        <authorList>
            <person name="Berger JAMES D."/>
            <person name="Berger JAMES D."/>
        </authorList>
    </citation>
    <scope>NUCLEOTIDE SEQUENCE [LARGE SCALE GENOMIC DNA]</scope>
</reference>
<dbReference type="PANTHER" id="PTHR45762:SF3">
    <property type="entry name" value="ZINC-FINGER PROTEIN AT 72D, ISOFORM B"/>
    <property type="match status" value="1"/>
</dbReference>
<feature type="region of interest" description="Disordered" evidence="1">
    <location>
        <begin position="238"/>
        <end position="260"/>
    </location>
</feature>
<feature type="compositionally biased region" description="Low complexity" evidence="1">
    <location>
        <begin position="1"/>
        <end position="20"/>
    </location>
</feature>
<feature type="region of interest" description="Disordered" evidence="1">
    <location>
        <begin position="884"/>
        <end position="956"/>
    </location>
</feature>
<dbReference type="InterPro" id="IPR013087">
    <property type="entry name" value="Znf_C2H2_type"/>
</dbReference>
<evidence type="ECO:0000313" key="4">
    <source>
        <dbReference type="WBParaSite" id="TREG1_130240.1"/>
    </source>
</evidence>
<proteinExistence type="predicted"/>
<feature type="region of interest" description="Disordered" evidence="1">
    <location>
        <begin position="1"/>
        <end position="135"/>
    </location>
</feature>
<dbReference type="GO" id="GO:0003676">
    <property type="term" value="F:nucleic acid binding"/>
    <property type="evidence" value="ECO:0007669"/>
    <property type="project" value="InterPro"/>
</dbReference>
<dbReference type="PROSITE" id="PS00028">
    <property type="entry name" value="ZINC_FINGER_C2H2_1"/>
    <property type="match status" value="3"/>
</dbReference>
<dbReference type="InterPro" id="IPR003604">
    <property type="entry name" value="Matrin/U1-like-C_Znf_C2H2"/>
</dbReference>
<evidence type="ECO:0000313" key="3">
    <source>
        <dbReference type="Proteomes" id="UP000050795"/>
    </source>
</evidence>
<dbReference type="SMART" id="SM00451">
    <property type="entry name" value="ZnF_U1"/>
    <property type="match status" value="3"/>
</dbReference>
<dbReference type="SMART" id="SM00355">
    <property type="entry name" value="ZnF_C2H2"/>
    <property type="match status" value="3"/>
</dbReference>
<reference evidence="4" key="2">
    <citation type="submission" date="2023-11" db="UniProtKB">
        <authorList>
            <consortium name="WormBaseParasite"/>
        </authorList>
    </citation>
    <scope>IDENTIFICATION</scope>
</reference>
<feature type="domain" description="C2H2-type" evidence="2">
    <location>
        <begin position="608"/>
        <end position="630"/>
    </location>
</feature>
<dbReference type="WBParaSite" id="TREG1_130240.1">
    <property type="protein sequence ID" value="TREG1_130240.1"/>
    <property type="gene ID" value="TREG1_130240"/>
</dbReference>
<protein>
    <recommendedName>
        <fullName evidence="2">C2H2-type domain-containing protein</fullName>
    </recommendedName>
</protein>
<feature type="compositionally biased region" description="Basic and acidic residues" evidence="1">
    <location>
        <begin position="927"/>
        <end position="937"/>
    </location>
</feature>
<sequence length="956" mass="109683">MNSRMGYYGPSSSYSDPWGSAQMNNSTQPPSSSFGFNNQGNPPFPQTLPARQNPMFSQVSNQRHTAQPLQTSSSPSYLVPRGHQGSNQQDLSMRPPFKQMNSRPPVLHSASPAHGGSSQQQHPPPPPHSGRSMSMSRFELSNTHPNYNEGNFCDDMMEQRNPDHARRFDEILFILHNLPEKTCLLPHGPSQSRSSLARRPSQMDESLERLPLPAAAQHHHSEEKQRFQFPTHEVKPLMPSRSSLHDAGDLEMDSFNPSEPQSVAIHRPLRRSEGIPKFQFPTHDVRPQMPPRRMESDVLDMDDYCLREPQSSFRQPVHIDEPLRPSVPRRVEGKQGFQFPSYDMRSAALPSPAGRLRRSDQYDNSDMDMMNGFGVEHPGPSIRDVAPTDYSVYHQRHEERSRYEGYEGETFLTPRPVRESGMMQMDDQGFYRPLPAASSIRQSKVERRSSLHEESVQMGMVPPPMTLPTALPRRARDKLPFEESSAPLYSDRKERRTLPLYFLIKQEREKKAERRAARQATRRERLRRNKNRRRMRPSLYCFICERKFDNKEALNEHYSLDSHKKNLMLFKETVGNIKKSEGDNDVEYDDEYVSVKKRVDGKNMKIYCGLCKETFRKKSLYAEHLVFRRHKLKARLNQLYKDAKGDRNQLSPDDPLGSFFHYINSDTQTTLLGEKEERNMSLVKSKENLFCLKFLDLRHLLSEEPGPVGEEYLEELDVLTTPRDKRPYRCSLCNENITGVDNSEKHLYSVSHQEVFKKNVNPDWELQIPPESSSYFDVLMDLWRVCKDKYKKELRRVEKCREIASCICGCKIRSFDDYKRHFRKAFVQVALPPVDSEAYAEAEEKRIILNLRITYRECMNLIKLFTLPGDVIIAKRTSAMELVGDTTDETPNDTATTETSTAASSAAADAVGGTTSNTTTTTPPSVKMDESVKKEEEQAAAATEEAVSAMKQETSN</sequence>
<dbReference type="Gene3D" id="3.30.160.60">
    <property type="entry name" value="Classic Zinc Finger"/>
    <property type="match status" value="1"/>
</dbReference>
<dbReference type="PANTHER" id="PTHR45762">
    <property type="entry name" value="ZINC FINGER RNA-BINDING PROTEIN"/>
    <property type="match status" value="1"/>
</dbReference>